<reference evidence="1 2" key="1">
    <citation type="submission" date="2015-01" db="EMBL/GenBank/DDBJ databases">
        <title>Evolution of Trichinella species and genotypes.</title>
        <authorList>
            <person name="Korhonen P.K."/>
            <person name="Edoardo P."/>
            <person name="Giuseppe L.R."/>
            <person name="Gasser R.B."/>
        </authorList>
    </citation>
    <scope>NUCLEOTIDE SEQUENCE [LARGE SCALE GENOMIC DNA]</scope>
    <source>
        <strain evidence="1">ISS176</strain>
    </source>
</reference>
<protein>
    <submittedName>
        <fullName evidence="1">Uncharacterized protein</fullName>
    </submittedName>
</protein>
<dbReference type="EMBL" id="JYDV01000029">
    <property type="protein sequence ID" value="KRZ40207.1"/>
    <property type="molecule type" value="Genomic_DNA"/>
</dbReference>
<organism evidence="1 2">
    <name type="scientific">Trichinella pseudospiralis</name>
    <name type="common">Parasitic roundworm</name>
    <dbReference type="NCBI Taxonomy" id="6337"/>
    <lineage>
        <taxon>Eukaryota</taxon>
        <taxon>Metazoa</taxon>
        <taxon>Ecdysozoa</taxon>
        <taxon>Nematoda</taxon>
        <taxon>Enoplea</taxon>
        <taxon>Dorylaimia</taxon>
        <taxon>Trichinellida</taxon>
        <taxon>Trichinellidae</taxon>
        <taxon>Trichinella</taxon>
    </lineage>
</organism>
<evidence type="ECO:0000313" key="2">
    <source>
        <dbReference type="Proteomes" id="UP000054826"/>
    </source>
</evidence>
<proteinExistence type="predicted"/>
<sequence>MVQLLLGTGGTVIPEPADQQCGIFEAALRHGVSNKTWRTLFCEGSLEDIGPSKRHKSSINQEWSWLKLYAVQVPPCDQSEAASEGVALFCIVRKPGRTMDKCPGKPTAGTARMSPAPQSSDLPSTLFSACYINPVIAICGVKFVCLPGRSIIEYWERDTAGAETAAVFRVSIGLPPVLFPVRRERPQSDLDGTAKFAYLLSCLTGKARGAIEEIPVTAANYTQTSC</sequence>
<dbReference type="Proteomes" id="UP000054826">
    <property type="component" value="Unassembled WGS sequence"/>
</dbReference>
<accession>A0A0V1JZ25</accession>
<dbReference type="AlphaFoldDB" id="A0A0V1JZ25"/>
<evidence type="ECO:0000313" key="1">
    <source>
        <dbReference type="EMBL" id="KRZ40207.1"/>
    </source>
</evidence>
<comment type="caution">
    <text evidence="1">The sequence shown here is derived from an EMBL/GenBank/DDBJ whole genome shotgun (WGS) entry which is preliminary data.</text>
</comment>
<gene>
    <name evidence="1" type="ORF">T4C_10522</name>
</gene>
<name>A0A0V1JZ25_TRIPS</name>